<accession>A0A8J8N9X3</accession>
<dbReference type="AlphaFoldDB" id="A0A8J8N9X3"/>
<organism evidence="1 2">
    <name type="scientific">Halteria grandinella</name>
    <dbReference type="NCBI Taxonomy" id="5974"/>
    <lineage>
        <taxon>Eukaryota</taxon>
        <taxon>Sar</taxon>
        <taxon>Alveolata</taxon>
        <taxon>Ciliophora</taxon>
        <taxon>Intramacronucleata</taxon>
        <taxon>Spirotrichea</taxon>
        <taxon>Stichotrichia</taxon>
        <taxon>Sporadotrichida</taxon>
        <taxon>Halteriidae</taxon>
        <taxon>Halteria</taxon>
    </lineage>
</organism>
<keyword evidence="2" id="KW-1185">Reference proteome</keyword>
<dbReference type="Proteomes" id="UP000785679">
    <property type="component" value="Unassembled WGS sequence"/>
</dbReference>
<evidence type="ECO:0000313" key="1">
    <source>
        <dbReference type="EMBL" id="TNV70860.1"/>
    </source>
</evidence>
<comment type="caution">
    <text evidence="1">The sequence shown here is derived from an EMBL/GenBank/DDBJ whole genome shotgun (WGS) entry which is preliminary data.</text>
</comment>
<dbReference type="EMBL" id="RRYP01032076">
    <property type="protein sequence ID" value="TNV70860.1"/>
    <property type="molecule type" value="Genomic_DNA"/>
</dbReference>
<gene>
    <name evidence="1" type="ORF">FGO68_gene10267</name>
</gene>
<protein>
    <submittedName>
        <fullName evidence="1">Uncharacterized protein</fullName>
    </submittedName>
</protein>
<name>A0A8J8N9X3_HALGN</name>
<sequence>MLRKEVCDRKHFQLLSCSQLIISPQALPWKAAVSHLSVASIIFTLSYQLQHSLRQIKLTSTQLDLASKRPEIPYTKQLQSSLLSQQTSQVIAMKPAIRQGSTETRSRLQSRCNCRCPATAPQQKWQWSSGNYFQPVGAVRPQKDCC</sequence>
<reference evidence="1" key="1">
    <citation type="submission" date="2019-06" db="EMBL/GenBank/DDBJ databases">
        <authorList>
            <person name="Zheng W."/>
        </authorList>
    </citation>
    <scope>NUCLEOTIDE SEQUENCE</scope>
    <source>
        <strain evidence="1">QDHG01</strain>
    </source>
</reference>
<evidence type="ECO:0000313" key="2">
    <source>
        <dbReference type="Proteomes" id="UP000785679"/>
    </source>
</evidence>
<proteinExistence type="predicted"/>